<dbReference type="PANTHER" id="PTHR24188">
    <property type="entry name" value="ANKYRIN REPEAT PROTEIN"/>
    <property type="match status" value="1"/>
</dbReference>
<dbReference type="PANTHER" id="PTHR24188:SF29">
    <property type="entry name" value="GH09064P"/>
    <property type="match status" value="1"/>
</dbReference>
<gene>
    <name evidence="4" type="ORF">TVAG_390550</name>
</gene>
<dbReference type="EMBL" id="DS113480">
    <property type="protein sequence ID" value="EAY04285.1"/>
    <property type="molecule type" value="Genomic_DNA"/>
</dbReference>
<reference evidence="4" key="1">
    <citation type="submission" date="2006-10" db="EMBL/GenBank/DDBJ databases">
        <authorList>
            <person name="Amadeo P."/>
            <person name="Zhao Q."/>
            <person name="Wortman J."/>
            <person name="Fraser-Liggett C."/>
            <person name="Carlton J."/>
        </authorList>
    </citation>
    <scope>NUCLEOTIDE SEQUENCE</scope>
    <source>
        <strain evidence="4">G3</strain>
    </source>
</reference>
<keyword evidence="2" id="KW-0040">ANK repeat</keyword>
<keyword evidence="5" id="KW-1185">Reference proteome</keyword>
<reference evidence="4" key="2">
    <citation type="journal article" date="2007" name="Science">
        <title>Draft genome sequence of the sexually transmitted pathogen Trichomonas vaginalis.</title>
        <authorList>
            <person name="Carlton J.M."/>
            <person name="Hirt R.P."/>
            <person name="Silva J.C."/>
            <person name="Delcher A.L."/>
            <person name="Schatz M."/>
            <person name="Zhao Q."/>
            <person name="Wortman J.R."/>
            <person name="Bidwell S.L."/>
            <person name="Alsmark U.C.M."/>
            <person name="Besteiro S."/>
            <person name="Sicheritz-Ponten T."/>
            <person name="Noel C.J."/>
            <person name="Dacks J.B."/>
            <person name="Foster P.G."/>
            <person name="Simillion C."/>
            <person name="Van de Peer Y."/>
            <person name="Miranda-Saavedra D."/>
            <person name="Barton G.J."/>
            <person name="Westrop G.D."/>
            <person name="Mueller S."/>
            <person name="Dessi D."/>
            <person name="Fiori P.L."/>
            <person name="Ren Q."/>
            <person name="Paulsen I."/>
            <person name="Zhang H."/>
            <person name="Bastida-Corcuera F.D."/>
            <person name="Simoes-Barbosa A."/>
            <person name="Brown M.T."/>
            <person name="Hayes R.D."/>
            <person name="Mukherjee M."/>
            <person name="Okumura C.Y."/>
            <person name="Schneider R."/>
            <person name="Smith A.J."/>
            <person name="Vanacova S."/>
            <person name="Villalvazo M."/>
            <person name="Haas B.J."/>
            <person name="Pertea M."/>
            <person name="Feldblyum T.V."/>
            <person name="Utterback T.R."/>
            <person name="Shu C.L."/>
            <person name="Osoegawa K."/>
            <person name="de Jong P.J."/>
            <person name="Hrdy I."/>
            <person name="Horvathova L."/>
            <person name="Zubacova Z."/>
            <person name="Dolezal P."/>
            <person name="Malik S.B."/>
            <person name="Logsdon J.M. Jr."/>
            <person name="Henze K."/>
            <person name="Gupta A."/>
            <person name="Wang C.C."/>
            <person name="Dunne R.L."/>
            <person name="Upcroft J.A."/>
            <person name="Upcroft P."/>
            <person name="White O."/>
            <person name="Salzberg S.L."/>
            <person name="Tang P."/>
            <person name="Chiu C.-H."/>
            <person name="Lee Y.-S."/>
            <person name="Embley T.M."/>
            <person name="Coombs G.H."/>
            <person name="Mottram J.C."/>
            <person name="Tachezy J."/>
            <person name="Fraser-Liggett C.M."/>
            <person name="Johnson P.J."/>
        </authorList>
    </citation>
    <scope>NUCLEOTIDE SEQUENCE [LARGE SCALE GENOMIC DNA]</scope>
    <source>
        <strain evidence="4">G3</strain>
    </source>
</reference>
<evidence type="ECO:0000256" key="2">
    <source>
        <dbReference type="ARBA" id="ARBA00023043"/>
    </source>
</evidence>
<evidence type="ECO:0000256" key="1">
    <source>
        <dbReference type="ARBA" id="ARBA00022737"/>
    </source>
</evidence>
<evidence type="ECO:0000313" key="4">
    <source>
        <dbReference type="EMBL" id="EAY04285.1"/>
    </source>
</evidence>
<dbReference type="AlphaFoldDB" id="A2ESV9"/>
<dbReference type="RefSeq" id="XP_001316508.1">
    <property type="nucleotide sequence ID" value="XM_001316473.1"/>
</dbReference>
<keyword evidence="1" id="KW-0677">Repeat</keyword>
<sequence length="154" mass="17828">MSQGLIHNFKYIAEHIKEYIEENKLFSTFEVDDLKEIMKNATLTTNDCISLMTQSQHTIKANKLYICARNANVSIHNYEEVVSVLKSIKKYMKLRILDGVVDFLIQTQKENSDSAAEIQQLQTELTTIQNQKQKSDKELESLKTQLNQIKEDNT</sequence>
<dbReference type="Proteomes" id="UP000001542">
    <property type="component" value="Unassembled WGS sequence"/>
</dbReference>
<dbReference type="KEGG" id="tva:4762140"/>
<name>A2ESV9_TRIV3</name>
<evidence type="ECO:0000313" key="5">
    <source>
        <dbReference type="Proteomes" id="UP000001542"/>
    </source>
</evidence>
<evidence type="ECO:0000256" key="3">
    <source>
        <dbReference type="SAM" id="Coils"/>
    </source>
</evidence>
<dbReference type="VEuPathDB" id="TrichDB:TVAG_390550"/>
<organism evidence="4 5">
    <name type="scientific">Trichomonas vaginalis (strain ATCC PRA-98 / G3)</name>
    <dbReference type="NCBI Taxonomy" id="412133"/>
    <lineage>
        <taxon>Eukaryota</taxon>
        <taxon>Metamonada</taxon>
        <taxon>Parabasalia</taxon>
        <taxon>Trichomonadida</taxon>
        <taxon>Trichomonadidae</taxon>
        <taxon>Trichomonas</taxon>
    </lineage>
</organism>
<keyword evidence="3" id="KW-0175">Coiled coil</keyword>
<proteinExistence type="predicted"/>
<dbReference type="SMR" id="A2ESV9"/>
<feature type="coiled-coil region" evidence="3">
    <location>
        <begin position="104"/>
        <end position="152"/>
    </location>
</feature>
<accession>A2ESV9</accession>
<dbReference type="VEuPathDB" id="TrichDB:TVAGG3_0182180"/>
<dbReference type="InParanoid" id="A2ESV9"/>
<protein>
    <submittedName>
        <fullName evidence="4">Uncharacterized protein</fullName>
    </submittedName>
</protein>